<dbReference type="OrthoDB" id="6782332at2759"/>
<protein>
    <submittedName>
        <fullName evidence="2">DDE Tnp 1 7 domain containing protein</fullName>
    </submittedName>
</protein>
<dbReference type="STRING" id="1661398.A0A482VG31"/>
<comment type="caution">
    <text evidence="2">The sequence shown here is derived from an EMBL/GenBank/DDBJ whole genome shotgun (WGS) entry which is preliminary data.</text>
</comment>
<dbReference type="Proteomes" id="UP000292052">
    <property type="component" value="Unassembled WGS sequence"/>
</dbReference>
<proteinExistence type="predicted"/>
<dbReference type="EMBL" id="QDEB01102489">
    <property type="protein sequence ID" value="RZC31792.1"/>
    <property type="molecule type" value="Genomic_DNA"/>
</dbReference>
<name>A0A482VG31_ASBVE</name>
<evidence type="ECO:0000313" key="3">
    <source>
        <dbReference type="Proteomes" id="UP000292052"/>
    </source>
</evidence>
<sequence length="84" mass="9914">MSGKRFEILINFLRFDDCTTRSERKKCDRAAAISEFFYSFIHNSQEMYYPSENVTVDEMLDPFRGRINRKSSVTTIGQKVELTF</sequence>
<reference evidence="2 3" key="1">
    <citation type="submission" date="2017-03" db="EMBL/GenBank/DDBJ databases">
        <title>Genome of the blue death feigning beetle - Asbolus verrucosus.</title>
        <authorList>
            <person name="Rider S.D."/>
        </authorList>
    </citation>
    <scope>NUCLEOTIDE SEQUENCE [LARGE SCALE GENOMIC DNA]</scope>
    <source>
        <strain evidence="2">Butters</strain>
        <tissue evidence="2">Head and leg muscle</tissue>
    </source>
</reference>
<accession>A0A482VG31</accession>
<keyword evidence="3" id="KW-1185">Reference proteome</keyword>
<dbReference type="InterPro" id="IPR029526">
    <property type="entry name" value="PGBD"/>
</dbReference>
<dbReference type="AlphaFoldDB" id="A0A482VG31"/>
<organism evidence="2 3">
    <name type="scientific">Asbolus verrucosus</name>
    <name type="common">Desert ironclad beetle</name>
    <dbReference type="NCBI Taxonomy" id="1661398"/>
    <lineage>
        <taxon>Eukaryota</taxon>
        <taxon>Metazoa</taxon>
        <taxon>Ecdysozoa</taxon>
        <taxon>Arthropoda</taxon>
        <taxon>Hexapoda</taxon>
        <taxon>Insecta</taxon>
        <taxon>Pterygota</taxon>
        <taxon>Neoptera</taxon>
        <taxon>Endopterygota</taxon>
        <taxon>Coleoptera</taxon>
        <taxon>Polyphaga</taxon>
        <taxon>Cucujiformia</taxon>
        <taxon>Tenebrionidae</taxon>
        <taxon>Pimeliinae</taxon>
        <taxon>Asbolus</taxon>
    </lineage>
</organism>
<evidence type="ECO:0000259" key="1">
    <source>
        <dbReference type="Pfam" id="PF13843"/>
    </source>
</evidence>
<feature type="domain" description="PiggyBac transposable element-derived protein" evidence="1">
    <location>
        <begin position="1"/>
        <end position="72"/>
    </location>
</feature>
<gene>
    <name evidence="2" type="ORF">BDFB_011878</name>
</gene>
<evidence type="ECO:0000313" key="2">
    <source>
        <dbReference type="EMBL" id="RZC31792.1"/>
    </source>
</evidence>
<dbReference type="Pfam" id="PF13843">
    <property type="entry name" value="DDE_Tnp_1_7"/>
    <property type="match status" value="1"/>
</dbReference>